<evidence type="ECO:0000256" key="9">
    <source>
        <dbReference type="ARBA" id="ARBA00048165"/>
    </source>
</evidence>
<dbReference type="GO" id="GO:0030488">
    <property type="term" value="P:tRNA methylation"/>
    <property type="evidence" value="ECO:0007669"/>
    <property type="project" value="InterPro"/>
</dbReference>
<evidence type="ECO:0000256" key="1">
    <source>
        <dbReference type="ARBA" id="ARBA00005265"/>
    </source>
</evidence>
<keyword evidence="2 12" id="KW-0489">Methyltransferase</keyword>
<name>A0A7S3HDN2_9STRA</name>
<evidence type="ECO:0000256" key="4">
    <source>
        <dbReference type="ARBA" id="ARBA00022691"/>
    </source>
</evidence>
<dbReference type="PANTHER" id="PTHR12998:SF0">
    <property type="entry name" value="TRNA:M(4)X MODIFICATION ENZYME TRM13 HOMOLOG"/>
    <property type="match status" value="1"/>
</dbReference>
<evidence type="ECO:0000256" key="5">
    <source>
        <dbReference type="ARBA" id="ARBA00022694"/>
    </source>
</evidence>
<comment type="function">
    <text evidence="12">tRNA methylase which 2'-O-methylates cytidine(4) in tRNA(Pro) and tRNA(Gly)(GCC), and adenosine(4) in tRNA(His).</text>
</comment>
<gene>
    <name evidence="14" type="ORF">SELO1098_LOCUS20880</name>
</gene>
<evidence type="ECO:0000256" key="8">
    <source>
        <dbReference type="ARBA" id="ARBA00022833"/>
    </source>
</evidence>
<keyword evidence="8 12" id="KW-0862">Zinc</keyword>
<comment type="similarity">
    <text evidence="1 12">Belongs to the methyltransferase TRM13 family.</text>
</comment>
<dbReference type="InterPro" id="IPR039044">
    <property type="entry name" value="Trm13"/>
</dbReference>
<evidence type="ECO:0000256" key="12">
    <source>
        <dbReference type="RuleBase" id="RU367103"/>
    </source>
</evidence>
<dbReference type="EMBL" id="HBIC01040692">
    <property type="protein sequence ID" value="CAE0292034.1"/>
    <property type="molecule type" value="Transcribed_RNA"/>
</dbReference>
<accession>A0A7S3HDN2</accession>
<evidence type="ECO:0000313" key="14">
    <source>
        <dbReference type="EMBL" id="CAE0292034.1"/>
    </source>
</evidence>
<proteinExistence type="inferred from homology"/>
<reference evidence="14" key="1">
    <citation type="submission" date="2021-01" db="EMBL/GenBank/DDBJ databases">
        <authorList>
            <person name="Corre E."/>
            <person name="Pelletier E."/>
            <person name="Niang G."/>
            <person name="Scheremetjew M."/>
            <person name="Finn R."/>
            <person name="Kale V."/>
            <person name="Holt S."/>
            <person name="Cochrane G."/>
            <person name="Meng A."/>
            <person name="Brown T."/>
            <person name="Cohen L."/>
        </authorList>
    </citation>
    <scope>NUCLEOTIDE SEQUENCE</scope>
    <source>
        <strain evidence="14">CCAP 955/1</strain>
    </source>
</reference>
<evidence type="ECO:0000256" key="3">
    <source>
        <dbReference type="ARBA" id="ARBA00022679"/>
    </source>
</evidence>
<evidence type="ECO:0000256" key="10">
    <source>
        <dbReference type="ARBA" id="ARBA00048635"/>
    </source>
</evidence>
<evidence type="ECO:0000256" key="2">
    <source>
        <dbReference type="ARBA" id="ARBA00022603"/>
    </source>
</evidence>
<dbReference type="GO" id="GO:0106050">
    <property type="term" value="F:tRNA 2'-O-methyltransferase activity"/>
    <property type="evidence" value="ECO:0007669"/>
    <property type="project" value="UniProtKB-UniRule"/>
</dbReference>
<dbReference type="InterPro" id="IPR022776">
    <property type="entry name" value="TRM13/UPF0224_CHHC_Znf_dom"/>
</dbReference>
<dbReference type="Pfam" id="PF05253">
    <property type="entry name" value="zf-U11-48K"/>
    <property type="match status" value="1"/>
</dbReference>
<comment type="catalytic activity">
    <reaction evidence="9 12">
        <text>cytidine(4) in tRNA(Pro) + S-adenosyl-L-methionine = 2'-O-methylcytidine(4) in tRNA(Pro) + S-adenosyl-L-homocysteine + H(+)</text>
        <dbReference type="Rhea" id="RHEA:32767"/>
        <dbReference type="Rhea" id="RHEA-COMP:10397"/>
        <dbReference type="Rhea" id="RHEA-COMP:10398"/>
        <dbReference type="ChEBI" id="CHEBI:15378"/>
        <dbReference type="ChEBI" id="CHEBI:57856"/>
        <dbReference type="ChEBI" id="CHEBI:59789"/>
        <dbReference type="ChEBI" id="CHEBI:74495"/>
        <dbReference type="ChEBI" id="CHEBI:82748"/>
        <dbReference type="EC" id="2.1.1.225"/>
    </reaction>
</comment>
<keyword evidence="5 12" id="KW-0819">tRNA processing</keyword>
<keyword evidence="3 12" id="KW-0808">Transferase</keyword>
<feature type="domain" description="CHHC U11-48K-type" evidence="13">
    <location>
        <begin position="97"/>
        <end position="124"/>
    </location>
</feature>
<protein>
    <recommendedName>
        <fullName evidence="12">tRNA:m(4)X modification enzyme TRM13</fullName>
        <ecNumber evidence="12">2.1.1.225</ecNumber>
    </recommendedName>
</protein>
<evidence type="ECO:0000256" key="7">
    <source>
        <dbReference type="ARBA" id="ARBA00022771"/>
    </source>
</evidence>
<comment type="catalytic activity">
    <reaction evidence="10 12">
        <text>cytidine(4) in tRNA(Gly)(GCC) + S-adenosyl-L-methionine = 2'-O-methylcytidine(4) in tRNA(Gly)(GCC) + S-adenosyl-L-homocysteine + H(+)</text>
        <dbReference type="Rhea" id="RHEA:43192"/>
        <dbReference type="Rhea" id="RHEA-COMP:10399"/>
        <dbReference type="Rhea" id="RHEA-COMP:10400"/>
        <dbReference type="ChEBI" id="CHEBI:15378"/>
        <dbReference type="ChEBI" id="CHEBI:57856"/>
        <dbReference type="ChEBI" id="CHEBI:59789"/>
        <dbReference type="ChEBI" id="CHEBI:74495"/>
        <dbReference type="ChEBI" id="CHEBI:82748"/>
        <dbReference type="EC" id="2.1.1.225"/>
    </reaction>
</comment>
<dbReference type="GO" id="GO:0008270">
    <property type="term" value="F:zinc ion binding"/>
    <property type="evidence" value="ECO:0007669"/>
    <property type="project" value="UniProtKB-KW"/>
</dbReference>
<sequence length="605" mass="65753">MSSEMSEKGPKVEISASKRTNRLKRRLDKDTTLEDLLEGWTQCCHLVARKQKLCNVARSLNSMFCGNHQPDESVEHGTESSLVCGDTKDAKKDKKERVPCPIDPTHTIFKSSLNYHIKVCTKLKQSKAMSEQAFFKQDCNSYSVTCMSCGNNEESQIEAAIDADALAAKINFVYAQIQAKCTESEDIATFQENNLNTTYAQTKWANTASANPTTVPATTPVSATISDDAVAAKIATKLGQDLTSFSKMRHVDQDILLVQQMRDRGLINTGAKADSTLCPAVYVELGAGRGLLSYAVSCADPTSTVVLVERYGSKKKIDKALKEDLAELKASLNSEDTVSGAENSEVVAGAINRVRMDIRHCYLPLLPGVVAARDTTADNTEMTQSYTNKQQPVVVIAKHLCGVATDLAIQSVASFPHIPVSSEATKQENLAHKVGIAIATCCHHACHFPDYTGRDWYLSQGFTAGEFEILKKWSGWSTNTVNAANTVSTSSTTADVSGNLGATVETGVADTSGGATDVAGDVAGDEGEDNTATENQHAAPRDVQVIRPTNITSEQMQILGWKVKRIIDQGRVEYIKKQYRMSAKQVRYCARRLSPECVLLVATQL</sequence>
<keyword evidence="4 12" id="KW-0949">S-adenosyl-L-methionine</keyword>
<dbReference type="PANTHER" id="PTHR12998">
    <property type="entry name" value="TRNA:M(4)X MODIFICATION ENZYME TRM13 HOMOLOG"/>
    <property type="match status" value="1"/>
</dbReference>
<keyword evidence="7 12" id="KW-0863">Zinc-finger</keyword>
<keyword evidence="6 12" id="KW-0479">Metal-binding</keyword>
<dbReference type="AlphaFoldDB" id="A0A7S3HDN2"/>
<dbReference type="Pfam" id="PF05206">
    <property type="entry name" value="TRM13"/>
    <property type="match status" value="1"/>
</dbReference>
<evidence type="ECO:0000256" key="6">
    <source>
        <dbReference type="ARBA" id="ARBA00022723"/>
    </source>
</evidence>
<organism evidence="14">
    <name type="scientific">Spumella elongata</name>
    <dbReference type="NCBI Taxonomy" id="89044"/>
    <lineage>
        <taxon>Eukaryota</taxon>
        <taxon>Sar</taxon>
        <taxon>Stramenopiles</taxon>
        <taxon>Ochrophyta</taxon>
        <taxon>Chrysophyceae</taxon>
        <taxon>Chromulinales</taxon>
        <taxon>Chromulinaceae</taxon>
        <taxon>Spumella</taxon>
    </lineage>
</organism>
<dbReference type="PROSITE" id="PS51800">
    <property type="entry name" value="ZF_CHHC_U11_48K"/>
    <property type="match status" value="1"/>
</dbReference>
<dbReference type="EC" id="2.1.1.225" evidence="12"/>
<dbReference type="InterPro" id="IPR007871">
    <property type="entry name" value="Methyltransferase_TRM13"/>
</dbReference>
<evidence type="ECO:0000256" key="11">
    <source>
        <dbReference type="ARBA" id="ARBA00049393"/>
    </source>
</evidence>
<comment type="catalytic activity">
    <reaction evidence="11 12">
        <text>adenosine(4) in tRNA(His) + S-adenosyl-L-methionine = 2'-O-methyladenosine(4) in tRNA(His) + S-adenosyl-L-homocysteine + H(+)</text>
        <dbReference type="Rhea" id="RHEA:43196"/>
        <dbReference type="Rhea" id="RHEA-COMP:10401"/>
        <dbReference type="Rhea" id="RHEA-COMP:10402"/>
        <dbReference type="ChEBI" id="CHEBI:15378"/>
        <dbReference type="ChEBI" id="CHEBI:57856"/>
        <dbReference type="ChEBI" id="CHEBI:59789"/>
        <dbReference type="ChEBI" id="CHEBI:74411"/>
        <dbReference type="ChEBI" id="CHEBI:74477"/>
        <dbReference type="EC" id="2.1.1.225"/>
    </reaction>
</comment>
<evidence type="ECO:0000259" key="13">
    <source>
        <dbReference type="PROSITE" id="PS51800"/>
    </source>
</evidence>